<dbReference type="PANTHER" id="PTHR23272">
    <property type="entry name" value="BED FINGER-RELATED"/>
    <property type="match status" value="1"/>
</dbReference>
<dbReference type="InterPro" id="IPR008906">
    <property type="entry name" value="HATC_C_dom"/>
</dbReference>
<dbReference type="GO" id="GO:0046983">
    <property type="term" value="F:protein dimerization activity"/>
    <property type="evidence" value="ECO:0007669"/>
    <property type="project" value="InterPro"/>
</dbReference>
<feature type="domain" description="HAT C-terminal dimerisation" evidence="1">
    <location>
        <begin position="84"/>
        <end position="159"/>
    </location>
</feature>
<name>A0AAD9TDE8_9ROSI</name>
<dbReference type="Proteomes" id="UP001280121">
    <property type="component" value="Unassembled WGS sequence"/>
</dbReference>
<dbReference type="EMBL" id="JANJYI010000009">
    <property type="protein sequence ID" value="KAK2634104.1"/>
    <property type="molecule type" value="Genomic_DNA"/>
</dbReference>
<dbReference type="InterPro" id="IPR012337">
    <property type="entry name" value="RNaseH-like_sf"/>
</dbReference>
<dbReference type="SUPFAM" id="SSF53098">
    <property type="entry name" value="Ribonuclease H-like"/>
    <property type="match status" value="1"/>
</dbReference>
<dbReference type="AlphaFoldDB" id="A0AAD9TDE8"/>
<gene>
    <name evidence="2" type="ORF">Ddye_028896</name>
</gene>
<keyword evidence="3" id="KW-1185">Reference proteome</keyword>
<accession>A0AAD9TDE8</accession>
<proteinExistence type="predicted"/>
<organism evidence="2 3">
    <name type="scientific">Dipteronia dyeriana</name>
    <dbReference type="NCBI Taxonomy" id="168575"/>
    <lineage>
        <taxon>Eukaryota</taxon>
        <taxon>Viridiplantae</taxon>
        <taxon>Streptophyta</taxon>
        <taxon>Embryophyta</taxon>
        <taxon>Tracheophyta</taxon>
        <taxon>Spermatophyta</taxon>
        <taxon>Magnoliopsida</taxon>
        <taxon>eudicotyledons</taxon>
        <taxon>Gunneridae</taxon>
        <taxon>Pentapetalae</taxon>
        <taxon>rosids</taxon>
        <taxon>malvids</taxon>
        <taxon>Sapindales</taxon>
        <taxon>Sapindaceae</taxon>
        <taxon>Hippocastanoideae</taxon>
        <taxon>Acereae</taxon>
        <taxon>Dipteronia</taxon>
    </lineage>
</organism>
<evidence type="ECO:0000259" key="1">
    <source>
        <dbReference type="Pfam" id="PF05699"/>
    </source>
</evidence>
<evidence type="ECO:0000313" key="3">
    <source>
        <dbReference type="Proteomes" id="UP001280121"/>
    </source>
</evidence>
<dbReference type="PANTHER" id="PTHR23272:SF161">
    <property type="entry name" value="ZINC FINGER BED DOMAIN-CONTAINING PROTEIN RICESLEEPER 1-LIKE"/>
    <property type="match status" value="1"/>
</dbReference>
<comment type="caution">
    <text evidence="2">The sequence shown here is derived from an EMBL/GenBank/DDBJ whole genome shotgun (WGS) entry which is preliminary data.</text>
</comment>
<sequence length="167" mass="19543">MDPRAKCKCCPKDYSSSRNGTGHLRRNIEKCMLAHEKEITTMVPRRVNYDVAVWRYCHPTIDKIGDTTESNKLEHSQTPKKGQINKYLEAQFDIVEDDEEFDLLLWRKTYSYRYLVLSHLAHDVLVSPLSTVYSEQTFSISGRIIEPRKSCLSLDMVKDWENAKKRL</sequence>
<reference evidence="2" key="1">
    <citation type="journal article" date="2023" name="Plant J.">
        <title>Genome sequences and population genomics provide insights into the demographic history, inbreeding, and mutation load of two 'living fossil' tree species of Dipteronia.</title>
        <authorList>
            <person name="Feng Y."/>
            <person name="Comes H.P."/>
            <person name="Chen J."/>
            <person name="Zhu S."/>
            <person name="Lu R."/>
            <person name="Zhang X."/>
            <person name="Li P."/>
            <person name="Qiu J."/>
            <person name="Olsen K.M."/>
            <person name="Qiu Y."/>
        </authorList>
    </citation>
    <scope>NUCLEOTIDE SEQUENCE</scope>
    <source>
        <strain evidence="2">KIB01</strain>
    </source>
</reference>
<protein>
    <recommendedName>
        <fullName evidence="1">HAT C-terminal dimerisation domain-containing protein</fullName>
    </recommendedName>
</protein>
<dbReference type="Pfam" id="PF05699">
    <property type="entry name" value="Dimer_Tnp_hAT"/>
    <property type="match status" value="1"/>
</dbReference>
<evidence type="ECO:0000313" key="2">
    <source>
        <dbReference type="EMBL" id="KAK2634104.1"/>
    </source>
</evidence>